<evidence type="ECO:0000313" key="10">
    <source>
        <dbReference type="Proteomes" id="UP000003824"/>
    </source>
</evidence>
<keyword evidence="6 8" id="KW-0472">Membrane</keyword>
<dbReference type="PANTHER" id="PTHR23513:SF9">
    <property type="entry name" value="ENTEROBACTIN EXPORTER ENTS"/>
    <property type="match status" value="1"/>
</dbReference>
<feature type="non-terminal residue" evidence="9">
    <location>
        <position position="1"/>
    </location>
</feature>
<feature type="transmembrane region" description="Helical" evidence="8">
    <location>
        <begin position="268"/>
        <end position="286"/>
    </location>
</feature>
<feature type="region of interest" description="Disordered" evidence="7">
    <location>
        <begin position="17"/>
        <end position="83"/>
    </location>
</feature>
<dbReference type="CDD" id="cd06173">
    <property type="entry name" value="MFS_MefA_like"/>
    <property type="match status" value="1"/>
</dbReference>
<dbReference type="EMBL" id="DS999641">
    <property type="protein sequence ID" value="EFE69363.2"/>
    <property type="molecule type" value="Genomic_DNA"/>
</dbReference>
<dbReference type="Proteomes" id="UP000003824">
    <property type="component" value="Unassembled WGS sequence"/>
</dbReference>
<keyword evidence="4 8" id="KW-0812">Transmembrane</keyword>
<evidence type="ECO:0000256" key="8">
    <source>
        <dbReference type="SAM" id="Phobius"/>
    </source>
</evidence>
<comment type="subcellular location">
    <subcellularLocation>
        <location evidence="1">Cell inner membrane</location>
        <topology evidence="1">Multi-pass membrane protein</topology>
    </subcellularLocation>
</comment>
<keyword evidence="5 8" id="KW-1133">Transmembrane helix</keyword>
<dbReference type="SUPFAM" id="SSF103473">
    <property type="entry name" value="MFS general substrate transporter"/>
    <property type="match status" value="1"/>
</dbReference>
<evidence type="ECO:0000256" key="6">
    <source>
        <dbReference type="ARBA" id="ARBA00023136"/>
    </source>
</evidence>
<accession>D6A0Y1</accession>
<evidence type="ECO:0000256" key="4">
    <source>
        <dbReference type="ARBA" id="ARBA00022692"/>
    </source>
</evidence>
<reference evidence="10" key="1">
    <citation type="submission" date="2008-12" db="EMBL/GenBank/DDBJ databases">
        <title>Annotation of Streptomyces ghanaensis ATCC 14672.</title>
        <authorList>
            <consortium name="The Broad Institute Genome Sequencing Platform"/>
            <consortium name="Broad Institute Microbial Sequencing Center"/>
            <person name="Fischbach M."/>
            <person name="Ward D."/>
            <person name="Young S."/>
            <person name="Kodira C.D."/>
            <person name="Zeng Q."/>
            <person name="Koehrsen M."/>
            <person name="Godfrey P."/>
            <person name="Alvarado L."/>
            <person name="Berlin A.M."/>
            <person name="Borenstein D."/>
            <person name="Chen Z."/>
            <person name="Engels R."/>
            <person name="Freedman E."/>
            <person name="Gellesch M."/>
            <person name="Goldberg J."/>
            <person name="Griggs A."/>
            <person name="Gujja S."/>
            <person name="Heiman D.I."/>
            <person name="Hepburn T.A."/>
            <person name="Howarth C."/>
            <person name="Jen D."/>
            <person name="Larson L."/>
            <person name="Lewis B."/>
            <person name="Mehta T."/>
            <person name="Park D."/>
            <person name="Pearson M."/>
            <person name="Roberts A."/>
            <person name="Saif S."/>
            <person name="Shea T.D."/>
            <person name="Shenoy N."/>
            <person name="Sisk P."/>
            <person name="Stolte C."/>
            <person name="Sykes S.N."/>
            <person name="Walk T."/>
            <person name="White J."/>
            <person name="Yandava C."/>
            <person name="Straight P."/>
            <person name="Clardy J."/>
            <person name="Hung D."/>
            <person name="Kolter R."/>
            <person name="Mekalanos J."/>
            <person name="Walker S."/>
            <person name="Walsh C.T."/>
            <person name="Wieland B.L.C."/>
            <person name="Ilzarbe M."/>
            <person name="Galagan J."/>
            <person name="Nusbaum C."/>
            <person name="Birren B."/>
        </authorList>
    </citation>
    <scope>NUCLEOTIDE SEQUENCE [LARGE SCALE GENOMIC DNA]</scope>
    <source>
        <strain evidence="10">ATCC 14672 / DSM 40746 / JCM 4963 / KCTC 9882 / NRRL B-12104 / FH 1290</strain>
    </source>
</reference>
<feature type="compositionally biased region" description="Low complexity" evidence="7">
    <location>
        <begin position="19"/>
        <end position="28"/>
    </location>
</feature>
<gene>
    <name evidence="9" type="ORF">SSFG_04605</name>
</gene>
<dbReference type="AlphaFoldDB" id="D6A0Y1"/>
<dbReference type="eggNOG" id="COG0477">
    <property type="taxonomic scope" value="Bacteria"/>
</dbReference>
<dbReference type="Gene3D" id="1.20.1250.20">
    <property type="entry name" value="MFS general substrate transporter like domains"/>
    <property type="match status" value="1"/>
</dbReference>
<protein>
    <submittedName>
        <fullName evidence="9">Major facilitator superfamily MFS_1</fullName>
    </submittedName>
</protein>
<evidence type="ECO:0000313" key="9">
    <source>
        <dbReference type="EMBL" id="EFE69363.2"/>
    </source>
</evidence>
<dbReference type="GO" id="GO:0005886">
    <property type="term" value="C:plasma membrane"/>
    <property type="evidence" value="ECO:0007669"/>
    <property type="project" value="UniProtKB-SubCell"/>
</dbReference>
<evidence type="ECO:0000256" key="2">
    <source>
        <dbReference type="ARBA" id="ARBA00022448"/>
    </source>
</evidence>
<feature type="non-terminal residue" evidence="9">
    <location>
        <position position="364"/>
    </location>
</feature>
<evidence type="ECO:0000256" key="3">
    <source>
        <dbReference type="ARBA" id="ARBA00022475"/>
    </source>
</evidence>
<keyword evidence="3" id="KW-1003">Cell membrane</keyword>
<dbReference type="InterPro" id="IPR010290">
    <property type="entry name" value="TM_effector"/>
</dbReference>
<feature type="transmembrane region" description="Helical" evidence="8">
    <location>
        <begin position="325"/>
        <end position="351"/>
    </location>
</feature>
<organism evidence="9 10">
    <name type="scientific">Streptomyces viridosporus (strain ATCC 14672 / DSM 40746 / JCM 4963 / KCTC 9882 / NRRL B-12104 / FH 1290)</name>
    <name type="common">Streptomyces ghanaensis</name>
    <dbReference type="NCBI Taxonomy" id="566461"/>
    <lineage>
        <taxon>Bacteria</taxon>
        <taxon>Bacillati</taxon>
        <taxon>Actinomycetota</taxon>
        <taxon>Actinomycetes</taxon>
        <taxon>Kitasatosporales</taxon>
        <taxon>Streptomycetaceae</taxon>
        <taxon>Streptomyces</taxon>
    </lineage>
</organism>
<evidence type="ECO:0000256" key="5">
    <source>
        <dbReference type="ARBA" id="ARBA00022989"/>
    </source>
</evidence>
<proteinExistence type="predicted"/>
<dbReference type="Pfam" id="PF05977">
    <property type="entry name" value="MFS_3"/>
    <property type="match status" value="1"/>
</dbReference>
<evidence type="ECO:0000256" key="1">
    <source>
        <dbReference type="ARBA" id="ARBA00004429"/>
    </source>
</evidence>
<feature type="transmembrane region" description="Helical" evidence="8">
    <location>
        <begin position="216"/>
        <end position="237"/>
    </location>
</feature>
<name>D6A0Y1_STRV1</name>
<dbReference type="PANTHER" id="PTHR23513">
    <property type="entry name" value="INTEGRAL MEMBRANE EFFLUX PROTEIN-RELATED"/>
    <property type="match status" value="1"/>
</dbReference>
<sequence>RTARSGAARWVSRRRCRWSASGCSPGPGPTGATGAGSTWPRRPARRSARCCSRSRVSPGTYRGESGSRWSRRQSDLRGGRRSRGRAGVFVPRLLPKDQVAAGLALHQVTGQAMMLVGPALGGLLLGWFGIGVCYLLDALSFLLSFYGAFGLPALPPEGEPSRAGLHGVLDGLRFLAGHRAVRGALVTDLAATVLSMPVSLFPLVNDERFGGDPRTLGLFLSALAIGGVLASALSGAVTHRGRPGFVMLFGAGVWGAALAAFGLMTDPWVGLGLLVLAGAADALSVLSRTTLVQTRTPDALLGRVTAAETIVGQAGPHLGNMRAGLVAGATSGATALVTGGLLCLLAVVYVATSTPELRVGAPAP</sequence>
<feature type="transmembrane region" description="Helical" evidence="8">
    <location>
        <begin position="244"/>
        <end position="262"/>
    </location>
</feature>
<dbReference type="InterPro" id="IPR036259">
    <property type="entry name" value="MFS_trans_sf"/>
</dbReference>
<evidence type="ECO:0000256" key="7">
    <source>
        <dbReference type="SAM" id="MobiDB-lite"/>
    </source>
</evidence>
<keyword evidence="2" id="KW-0813">Transport</keyword>
<feature type="transmembrane region" description="Helical" evidence="8">
    <location>
        <begin position="112"/>
        <end position="136"/>
    </location>
</feature>